<protein>
    <recommendedName>
        <fullName evidence="4">Acyltransferase 3 domain-containing protein</fullName>
    </recommendedName>
</protein>
<name>A0AAD5MPX3_PARTN</name>
<keyword evidence="1" id="KW-1133">Transmembrane helix</keyword>
<evidence type="ECO:0000256" key="1">
    <source>
        <dbReference type="SAM" id="Phobius"/>
    </source>
</evidence>
<dbReference type="InterPro" id="IPR052728">
    <property type="entry name" value="O2_lipid_transport_reg"/>
</dbReference>
<keyword evidence="1" id="KW-0472">Membrane</keyword>
<feature type="transmembrane region" description="Helical" evidence="1">
    <location>
        <begin position="296"/>
        <end position="323"/>
    </location>
</feature>
<evidence type="ECO:0000313" key="2">
    <source>
        <dbReference type="EMBL" id="KAJ1360698.1"/>
    </source>
</evidence>
<proteinExistence type="predicted"/>
<comment type="caution">
    <text evidence="2">The sequence shown here is derived from an EMBL/GenBank/DDBJ whole genome shotgun (WGS) entry which is preliminary data.</text>
</comment>
<dbReference type="Proteomes" id="UP001196413">
    <property type="component" value="Unassembled WGS sequence"/>
</dbReference>
<feature type="transmembrane region" description="Helical" evidence="1">
    <location>
        <begin position="255"/>
        <end position="276"/>
    </location>
</feature>
<feature type="transmembrane region" description="Helical" evidence="1">
    <location>
        <begin position="211"/>
        <end position="235"/>
    </location>
</feature>
<feature type="transmembrane region" description="Helical" evidence="1">
    <location>
        <begin position="45"/>
        <end position="66"/>
    </location>
</feature>
<evidence type="ECO:0008006" key="4">
    <source>
        <dbReference type="Google" id="ProtNLM"/>
    </source>
</evidence>
<organism evidence="2 3">
    <name type="scientific">Parelaphostrongylus tenuis</name>
    <name type="common">Meningeal worm</name>
    <dbReference type="NCBI Taxonomy" id="148309"/>
    <lineage>
        <taxon>Eukaryota</taxon>
        <taxon>Metazoa</taxon>
        <taxon>Ecdysozoa</taxon>
        <taxon>Nematoda</taxon>
        <taxon>Chromadorea</taxon>
        <taxon>Rhabditida</taxon>
        <taxon>Rhabditina</taxon>
        <taxon>Rhabditomorpha</taxon>
        <taxon>Strongyloidea</taxon>
        <taxon>Metastrongylidae</taxon>
        <taxon>Parelaphostrongylus</taxon>
    </lineage>
</organism>
<evidence type="ECO:0000313" key="3">
    <source>
        <dbReference type="Proteomes" id="UP001196413"/>
    </source>
</evidence>
<dbReference type="PANTHER" id="PTHR11161:SF14">
    <property type="entry name" value="NOSE RESISTANT-TO-FLUOXETINE PROTEIN N-TERMINAL DOMAIN-CONTAINING PROTEIN"/>
    <property type="match status" value="1"/>
</dbReference>
<reference evidence="2" key="1">
    <citation type="submission" date="2021-06" db="EMBL/GenBank/DDBJ databases">
        <title>Parelaphostrongylus tenuis whole genome reference sequence.</title>
        <authorList>
            <person name="Garwood T.J."/>
            <person name="Larsen P.A."/>
            <person name="Fountain-Jones N.M."/>
            <person name="Garbe J.R."/>
            <person name="Macchietto M.G."/>
            <person name="Kania S.A."/>
            <person name="Gerhold R.W."/>
            <person name="Richards J.E."/>
            <person name="Wolf T.M."/>
        </authorList>
    </citation>
    <scope>NUCLEOTIDE SEQUENCE</scope>
    <source>
        <strain evidence="2">MNPRO001-30</strain>
        <tissue evidence="2">Meninges</tissue>
    </source>
</reference>
<gene>
    <name evidence="2" type="ORF">KIN20_019731</name>
</gene>
<feature type="transmembrane region" description="Helical" evidence="1">
    <location>
        <begin position="86"/>
        <end position="107"/>
    </location>
</feature>
<feature type="transmembrane region" description="Helical" evidence="1">
    <location>
        <begin position="119"/>
        <end position="142"/>
    </location>
</feature>
<sequence length="372" mass="41942">MMLQIAVTVVDSDFPLLMCLNIKVNTRRALSTKRAPQSLHALHGLEFLTFIWLIIGMVYNLMQPYIENVAFSYDAVSSLTVHPTNNYLYLVDGLLAMSALYTTYLLYGEVSSVNDLLHVVRRALIRFWPAYAFCVLFMWILFPELSSGPLWIHTETADRCSSSWWKNLLFISNLFGVKDTCVDFGYVVSLEAQYFVPLIALIYLARTRLLVAKIIAVILISVSILIGFFRTYAGALPPAPLLTAEPIELELTERMLNMTLISPLVRASPTFVGFFVRCLHVERRWTQKEGLIRKTIHCACVSVLLTVGAIRHVLAITICHLFSRSSCIPGLLFRISSTTLGVLIAFIPVSLPPRIIRMDPCYPHMAHLLATL</sequence>
<accession>A0AAD5MPX3</accession>
<dbReference type="EMBL" id="JAHQIW010003942">
    <property type="protein sequence ID" value="KAJ1360698.1"/>
    <property type="molecule type" value="Genomic_DNA"/>
</dbReference>
<keyword evidence="1" id="KW-0812">Transmembrane</keyword>
<dbReference type="PANTHER" id="PTHR11161">
    <property type="entry name" value="O-ACYLTRANSFERASE"/>
    <property type="match status" value="1"/>
</dbReference>
<keyword evidence="3" id="KW-1185">Reference proteome</keyword>
<dbReference type="AlphaFoldDB" id="A0AAD5MPX3"/>
<feature type="transmembrane region" description="Helical" evidence="1">
    <location>
        <begin position="184"/>
        <end position="204"/>
    </location>
</feature>
<feature type="transmembrane region" description="Helical" evidence="1">
    <location>
        <begin position="329"/>
        <end position="349"/>
    </location>
</feature>